<evidence type="ECO:0000256" key="1">
    <source>
        <dbReference type="SAM" id="Phobius"/>
    </source>
</evidence>
<feature type="transmembrane region" description="Helical" evidence="1">
    <location>
        <begin position="34"/>
        <end position="53"/>
    </location>
</feature>
<proteinExistence type="predicted"/>
<reference evidence="3" key="1">
    <citation type="submission" date="2023-11" db="UniProtKB">
        <authorList>
            <consortium name="WormBaseParasite"/>
        </authorList>
    </citation>
    <scope>IDENTIFICATION</scope>
</reference>
<accession>A0AA84ZAX6</accession>
<feature type="transmembrane region" description="Helical" evidence="1">
    <location>
        <begin position="9"/>
        <end position="28"/>
    </location>
</feature>
<protein>
    <recommendedName>
        <fullName evidence="4">Cytochrome c oxidase assembly protein COX20, mitochondrial</fullName>
    </recommendedName>
</protein>
<sequence length="90" mass="10428">MNPECRKPVLLWGVLGGFMTGTLDFLRTSNLRRGVHVGLVSIMFISTCANITCHHLKFKRNQENRISYFDFKKRLDEELAQRLSSSQQKI</sequence>
<name>A0AA84ZAX6_9TREM</name>
<dbReference type="WBParaSite" id="SMRG1_21660.1">
    <property type="protein sequence ID" value="SMRG1_21660.1"/>
    <property type="gene ID" value="SMRG1_21660"/>
</dbReference>
<evidence type="ECO:0008006" key="4">
    <source>
        <dbReference type="Google" id="ProtNLM"/>
    </source>
</evidence>
<dbReference type="Proteomes" id="UP000050790">
    <property type="component" value="Unassembled WGS sequence"/>
</dbReference>
<keyword evidence="1" id="KW-0472">Membrane</keyword>
<evidence type="ECO:0000313" key="3">
    <source>
        <dbReference type="WBParaSite" id="SMRG1_21660.1"/>
    </source>
</evidence>
<keyword evidence="1" id="KW-1133">Transmembrane helix</keyword>
<dbReference type="AlphaFoldDB" id="A0AA84ZAX6"/>
<evidence type="ECO:0000313" key="2">
    <source>
        <dbReference type="Proteomes" id="UP000050790"/>
    </source>
</evidence>
<organism evidence="2 3">
    <name type="scientific">Schistosoma margrebowiei</name>
    <dbReference type="NCBI Taxonomy" id="48269"/>
    <lineage>
        <taxon>Eukaryota</taxon>
        <taxon>Metazoa</taxon>
        <taxon>Spiralia</taxon>
        <taxon>Lophotrochozoa</taxon>
        <taxon>Platyhelminthes</taxon>
        <taxon>Trematoda</taxon>
        <taxon>Digenea</taxon>
        <taxon>Strigeidida</taxon>
        <taxon>Schistosomatoidea</taxon>
        <taxon>Schistosomatidae</taxon>
        <taxon>Schistosoma</taxon>
    </lineage>
</organism>
<keyword evidence="1" id="KW-0812">Transmembrane</keyword>